<organism evidence="1 2">
    <name type="scientific">Suillus placidus</name>
    <dbReference type="NCBI Taxonomy" id="48579"/>
    <lineage>
        <taxon>Eukaryota</taxon>
        <taxon>Fungi</taxon>
        <taxon>Dikarya</taxon>
        <taxon>Basidiomycota</taxon>
        <taxon>Agaricomycotina</taxon>
        <taxon>Agaricomycetes</taxon>
        <taxon>Agaricomycetidae</taxon>
        <taxon>Boletales</taxon>
        <taxon>Suillineae</taxon>
        <taxon>Suillaceae</taxon>
        <taxon>Suillus</taxon>
    </lineage>
</organism>
<gene>
    <name evidence="1" type="ORF">EV702DRAFT_1192892</name>
</gene>
<proteinExistence type="predicted"/>
<evidence type="ECO:0000313" key="2">
    <source>
        <dbReference type="Proteomes" id="UP000714275"/>
    </source>
</evidence>
<sequence>MSPDIYDWSDNVDTPRLRTLKCFRREFRRFNAPNLHCLHIFNRSDFPARSAPTCKDIRHLHLQHTSVNAIRFTFVIFPHLETMVVDDYCLGSGDRIDTVTQSRLESMTLPLTSDRQEFIDILDGFHLPMLQKLTVVMEELKPLEVECIMAALAVATFHEPTIDLQMATPPSEVDMDIVEPLLSVAKDVTVCGKVLDLLEILPGPETWSTVNESPLDSTNEEREN</sequence>
<reference evidence="1" key="1">
    <citation type="journal article" date="2020" name="New Phytol.">
        <title>Comparative genomics reveals dynamic genome evolution in host specialist ectomycorrhizal fungi.</title>
        <authorList>
            <person name="Lofgren L.A."/>
            <person name="Nguyen N.H."/>
            <person name="Vilgalys R."/>
            <person name="Ruytinx J."/>
            <person name="Liao H.L."/>
            <person name="Branco S."/>
            <person name="Kuo A."/>
            <person name="LaButti K."/>
            <person name="Lipzen A."/>
            <person name="Andreopoulos W."/>
            <person name="Pangilinan J."/>
            <person name="Riley R."/>
            <person name="Hundley H."/>
            <person name="Na H."/>
            <person name="Barry K."/>
            <person name="Grigoriev I.V."/>
            <person name="Stajich J.E."/>
            <person name="Kennedy P.G."/>
        </authorList>
    </citation>
    <scope>NUCLEOTIDE SEQUENCE</scope>
    <source>
        <strain evidence="1">DOB743</strain>
    </source>
</reference>
<dbReference type="AlphaFoldDB" id="A0A9P7A4E6"/>
<name>A0A9P7A4E6_9AGAM</name>
<keyword evidence="2" id="KW-1185">Reference proteome</keyword>
<comment type="caution">
    <text evidence="1">The sequence shown here is derived from an EMBL/GenBank/DDBJ whole genome shotgun (WGS) entry which is preliminary data.</text>
</comment>
<accession>A0A9P7A4E6</accession>
<protein>
    <submittedName>
        <fullName evidence="1">Uncharacterized protein</fullName>
    </submittedName>
</protein>
<evidence type="ECO:0000313" key="1">
    <source>
        <dbReference type="EMBL" id="KAG1782243.1"/>
    </source>
</evidence>
<dbReference type="OrthoDB" id="2649251at2759"/>
<dbReference type="EMBL" id="JABBWD010000004">
    <property type="protein sequence ID" value="KAG1782243.1"/>
    <property type="molecule type" value="Genomic_DNA"/>
</dbReference>
<dbReference type="Proteomes" id="UP000714275">
    <property type="component" value="Unassembled WGS sequence"/>
</dbReference>